<dbReference type="InterPro" id="IPR035979">
    <property type="entry name" value="RBD_domain_sf"/>
</dbReference>
<feature type="region of interest" description="Disordered" evidence="2">
    <location>
        <begin position="726"/>
        <end position="755"/>
    </location>
</feature>
<dbReference type="SUPFAM" id="SSF54928">
    <property type="entry name" value="RNA-binding domain, RBD"/>
    <property type="match status" value="1"/>
</dbReference>
<dbReference type="OrthoDB" id="416100at2759"/>
<feature type="compositionally biased region" description="Basic and acidic residues" evidence="2">
    <location>
        <begin position="465"/>
        <end position="476"/>
    </location>
</feature>
<name>A0A1Q9CYQ2_SYMMI</name>
<gene>
    <name evidence="4" type="ORF">AK812_SmicGene30647</name>
</gene>
<feature type="region of interest" description="Disordered" evidence="2">
    <location>
        <begin position="768"/>
        <end position="808"/>
    </location>
</feature>
<dbReference type="AlphaFoldDB" id="A0A1Q9CYQ2"/>
<evidence type="ECO:0000256" key="1">
    <source>
        <dbReference type="PROSITE-ProRule" id="PRU00176"/>
    </source>
</evidence>
<accession>A0A1Q9CYQ2</accession>
<organism evidence="4 5">
    <name type="scientific">Symbiodinium microadriaticum</name>
    <name type="common">Dinoflagellate</name>
    <name type="synonym">Zooxanthella microadriatica</name>
    <dbReference type="NCBI Taxonomy" id="2951"/>
    <lineage>
        <taxon>Eukaryota</taxon>
        <taxon>Sar</taxon>
        <taxon>Alveolata</taxon>
        <taxon>Dinophyceae</taxon>
        <taxon>Suessiales</taxon>
        <taxon>Symbiodiniaceae</taxon>
        <taxon>Symbiodinium</taxon>
    </lineage>
</organism>
<evidence type="ECO:0000259" key="3">
    <source>
        <dbReference type="PROSITE" id="PS50102"/>
    </source>
</evidence>
<dbReference type="EMBL" id="LSRX01000830">
    <property type="protein sequence ID" value="OLP88053.1"/>
    <property type="molecule type" value="Genomic_DNA"/>
</dbReference>
<evidence type="ECO:0000256" key="2">
    <source>
        <dbReference type="SAM" id="MobiDB-lite"/>
    </source>
</evidence>
<dbReference type="InterPro" id="IPR000504">
    <property type="entry name" value="RRM_dom"/>
</dbReference>
<feature type="compositionally biased region" description="Acidic residues" evidence="2">
    <location>
        <begin position="777"/>
        <end position="793"/>
    </location>
</feature>
<keyword evidence="1" id="KW-0694">RNA-binding</keyword>
<feature type="region of interest" description="Disordered" evidence="2">
    <location>
        <begin position="30"/>
        <end position="66"/>
    </location>
</feature>
<dbReference type="Gene3D" id="3.30.70.330">
    <property type="match status" value="1"/>
</dbReference>
<dbReference type="InterPro" id="IPR012677">
    <property type="entry name" value="Nucleotide-bd_a/b_plait_sf"/>
</dbReference>
<comment type="caution">
    <text evidence="4">The sequence shown here is derived from an EMBL/GenBank/DDBJ whole genome shotgun (WGS) entry which is preliminary data.</text>
</comment>
<evidence type="ECO:0000313" key="4">
    <source>
        <dbReference type="EMBL" id="OLP88053.1"/>
    </source>
</evidence>
<proteinExistence type="predicted"/>
<feature type="region of interest" description="Disordered" evidence="2">
    <location>
        <begin position="464"/>
        <end position="490"/>
    </location>
</feature>
<dbReference type="Pfam" id="PF00076">
    <property type="entry name" value="RRM_1"/>
    <property type="match status" value="1"/>
</dbReference>
<feature type="region of interest" description="Disordered" evidence="2">
    <location>
        <begin position="831"/>
        <end position="851"/>
    </location>
</feature>
<reference evidence="4 5" key="1">
    <citation type="submission" date="2016-02" db="EMBL/GenBank/DDBJ databases">
        <title>Genome analysis of coral dinoflagellate symbionts highlights evolutionary adaptations to a symbiotic lifestyle.</title>
        <authorList>
            <person name="Aranda M."/>
            <person name="Li Y."/>
            <person name="Liew Y.J."/>
            <person name="Baumgarten S."/>
            <person name="Simakov O."/>
            <person name="Wilson M."/>
            <person name="Piel J."/>
            <person name="Ashoor H."/>
            <person name="Bougouffa S."/>
            <person name="Bajic V.B."/>
            <person name="Ryu T."/>
            <person name="Ravasi T."/>
            <person name="Bayer T."/>
            <person name="Micklem G."/>
            <person name="Kim H."/>
            <person name="Bhak J."/>
            <person name="Lajeunesse T.C."/>
            <person name="Voolstra C.R."/>
        </authorList>
    </citation>
    <scope>NUCLEOTIDE SEQUENCE [LARGE SCALE GENOMIC DNA]</scope>
    <source>
        <strain evidence="4 5">CCMP2467</strain>
    </source>
</reference>
<dbReference type="PROSITE" id="PS50102">
    <property type="entry name" value="RRM"/>
    <property type="match status" value="1"/>
</dbReference>
<sequence>MMTAEQQRALAAICGVAGTAFSSLRPTASEAPTLLTSEQRRSQQAEQDQDAHVAGIKTSKLTDDSDKAVENTCDRNRLGVCKAVQTLEAAGLRRLALRELSDREDAEDGEAADTRKGYDLWAAWASGCGQSTFDYTQAYAYSQCYDPSSNNQMAYLQGPHWQQPQLQYCWAMQALQMMRWDDGKNSTEVHICEVHKGTGHKLGVGVPSPSLRRALWFCTREGNLLLGFDAELASRLVYRVVPSAAVPYTRQSTKHVGKSKRELVNCAGRVVWCDMTTGPRLTRDLSTARHGNVVSAKVMKELGTGRSRGFGFVSYEDSQGPVHVSSQGKNIGLRGYKILGKRLEVEFKQGEAEKIDLIEEKSSGDDERLIGYLRAISAKSVVQSLKESEKAAEAEEEGQPLLGTQRAQRRCFPYDTGELSARDDFGLGLSRFADVDDSQRHPRQHRQRGRARAGLDSCTFRRYGAKTERSKTERSSSSRRQGSKCTTATGVQVGSLREQAGRRGHFGMSTMQCYFTLSLQLLGKESLARPSKRFDDPTAAMQARPLCARCERLAQRGVLMLEKFAWTEEAEKACRSGAFKDAVQQAAPEECVGLSFENLFPKEAVRQFCDRYKGGRSTKADFFYQHEHTESGVVATLVTPLLKNREFRGYEAANEKEAERSAAEAFTADTEVLEIAERLPPPFSHFTKRAKNSRRKQDDMLAQGLPGGKKGIVQQIAHDRYTGLREQGLSDTDGDFAGGVAADDEGDDDDGSRLFGNAAEDLSFLGRPSVREHPADMPEEASENEMGEDESLQESDAAPRCALPSVSDTGMQPRYGHDFLLNVFMKANALRKSGQTARPSGICAAKSEEAG</sequence>
<evidence type="ECO:0000313" key="5">
    <source>
        <dbReference type="Proteomes" id="UP000186817"/>
    </source>
</evidence>
<feature type="domain" description="RRM" evidence="3">
    <location>
        <begin position="283"/>
        <end position="350"/>
    </location>
</feature>
<keyword evidence="5" id="KW-1185">Reference proteome</keyword>
<protein>
    <recommendedName>
        <fullName evidence="3">RRM domain-containing protein</fullName>
    </recommendedName>
</protein>
<dbReference type="GO" id="GO:0003723">
    <property type="term" value="F:RNA binding"/>
    <property type="evidence" value="ECO:0007669"/>
    <property type="project" value="UniProtKB-UniRule"/>
</dbReference>
<dbReference type="Proteomes" id="UP000186817">
    <property type="component" value="Unassembled WGS sequence"/>
</dbReference>